<dbReference type="PANTHER" id="PTHR47992">
    <property type="entry name" value="PROTEIN PHOSPHATASE"/>
    <property type="match status" value="1"/>
</dbReference>
<gene>
    <name evidence="4" type="ORF">HAKA00212_LOCUS16751</name>
</gene>
<evidence type="ECO:0000256" key="1">
    <source>
        <dbReference type="SAM" id="MobiDB-lite"/>
    </source>
</evidence>
<reference evidence="4" key="1">
    <citation type="submission" date="2021-01" db="EMBL/GenBank/DDBJ databases">
        <authorList>
            <person name="Corre E."/>
            <person name="Pelletier E."/>
            <person name="Niang G."/>
            <person name="Scheremetjew M."/>
            <person name="Finn R."/>
            <person name="Kale V."/>
            <person name="Holt S."/>
            <person name="Cochrane G."/>
            <person name="Meng A."/>
            <person name="Brown T."/>
            <person name="Cohen L."/>
        </authorList>
    </citation>
    <scope>NUCLEOTIDE SEQUENCE</scope>
    <source>
        <strain evidence="4">CCMP3107</strain>
    </source>
</reference>
<feature type="region of interest" description="Disordered" evidence="1">
    <location>
        <begin position="129"/>
        <end position="148"/>
    </location>
</feature>
<feature type="signal peptide" evidence="2">
    <location>
        <begin position="1"/>
        <end position="18"/>
    </location>
</feature>
<sequence>MHIHAIMFLFFLLKCHQPKDEFLIIASDGVWEMMNNQEAVDLVDKELSAGKTAEQACFSLIEEASARWHDAEGDYRDDITAVVIRLPLFPSGNPDAALATVKASSSSGASRASGGSAAAAAAATAIVAAQESQDDEGEEWSPLRRAPGLDQCYSLGGGGSCSSLDTSHHQQRQPSSWQGGADQHEPAEQVQLPGTVVNRQEPLDDEAKGVHKKTQQSCNKQESTKWPHSAFGQEQTVVVVGQLPPYVGGPGPLDIANADPSPEERERPPSSPLSVSSSWNPPESAPTPHDFHSIQEEKVPRNKEQQMDESKLIPAEHGFASEKSLKPGFNTSSVVVCGGSQQKENEGGKLVGSNTPSTVGQGLLGEGEEIPQDGEKALTQYYEAETDPRGTASSTSGHDLHAVAGLLQELSPLHSTSLPSEEDGGGSAGGGRRIDDKVVRQ</sequence>
<feature type="region of interest" description="Disordered" evidence="1">
    <location>
        <begin position="204"/>
        <end position="229"/>
    </location>
</feature>
<feature type="region of interest" description="Disordered" evidence="1">
    <location>
        <begin position="242"/>
        <end position="441"/>
    </location>
</feature>
<evidence type="ECO:0000313" key="4">
    <source>
        <dbReference type="EMBL" id="CAE0637974.1"/>
    </source>
</evidence>
<dbReference type="InterPro" id="IPR001932">
    <property type="entry name" value="PPM-type_phosphatase-like_dom"/>
</dbReference>
<accession>A0A6V2X5B6</accession>
<feature type="region of interest" description="Disordered" evidence="1">
    <location>
        <begin position="161"/>
        <end position="186"/>
    </location>
</feature>
<feature type="compositionally biased region" description="Basic and acidic residues" evidence="1">
    <location>
        <begin position="289"/>
        <end position="311"/>
    </location>
</feature>
<feature type="domain" description="PPM-type phosphatase" evidence="3">
    <location>
        <begin position="1"/>
        <end position="86"/>
    </location>
</feature>
<evidence type="ECO:0000259" key="3">
    <source>
        <dbReference type="PROSITE" id="PS51746"/>
    </source>
</evidence>
<dbReference type="Gene3D" id="3.60.40.10">
    <property type="entry name" value="PPM-type phosphatase domain"/>
    <property type="match status" value="1"/>
</dbReference>
<feature type="compositionally biased region" description="Polar residues" evidence="1">
    <location>
        <begin position="215"/>
        <end position="229"/>
    </location>
</feature>
<feature type="compositionally biased region" description="Low complexity" evidence="1">
    <location>
        <begin position="272"/>
        <end position="282"/>
    </location>
</feature>
<dbReference type="AlphaFoldDB" id="A0A6V2X5B6"/>
<protein>
    <recommendedName>
        <fullName evidence="3">PPM-type phosphatase domain-containing protein</fullName>
    </recommendedName>
</protein>
<dbReference type="InterPro" id="IPR015655">
    <property type="entry name" value="PP2C"/>
</dbReference>
<feature type="chain" id="PRO_5030161027" description="PPM-type phosphatase domain-containing protein" evidence="2">
    <location>
        <begin position="19"/>
        <end position="441"/>
    </location>
</feature>
<feature type="compositionally biased region" description="Polar residues" evidence="1">
    <location>
        <begin position="329"/>
        <end position="342"/>
    </location>
</feature>
<evidence type="ECO:0000256" key="2">
    <source>
        <dbReference type="SAM" id="SignalP"/>
    </source>
</evidence>
<organism evidence="4">
    <name type="scientific">Heterosigma akashiwo</name>
    <name type="common">Chromophytic alga</name>
    <name type="synonym">Heterosigma carterae</name>
    <dbReference type="NCBI Taxonomy" id="2829"/>
    <lineage>
        <taxon>Eukaryota</taxon>
        <taxon>Sar</taxon>
        <taxon>Stramenopiles</taxon>
        <taxon>Ochrophyta</taxon>
        <taxon>Raphidophyceae</taxon>
        <taxon>Chattonellales</taxon>
        <taxon>Chattonellaceae</taxon>
        <taxon>Heterosigma</taxon>
    </lineage>
</organism>
<proteinExistence type="predicted"/>
<dbReference type="GO" id="GO:0004722">
    <property type="term" value="F:protein serine/threonine phosphatase activity"/>
    <property type="evidence" value="ECO:0007669"/>
    <property type="project" value="InterPro"/>
</dbReference>
<dbReference type="PROSITE" id="PS51746">
    <property type="entry name" value="PPM_2"/>
    <property type="match status" value="1"/>
</dbReference>
<dbReference type="SUPFAM" id="SSF81606">
    <property type="entry name" value="PP2C-like"/>
    <property type="match status" value="1"/>
</dbReference>
<feature type="compositionally biased region" description="Basic and acidic residues" evidence="1">
    <location>
        <begin position="432"/>
        <end position="441"/>
    </location>
</feature>
<dbReference type="EMBL" id="HBIU01036436">
    <property type="protein sequence ID" value="CAE0637974.1"/>
    <property type="molecule type" value="Transcribed_RNA"/>
</dbReference>
<name>A0A6V2X5B6_HETAK</name>
<keyword evidence="2" id="KW-0732">Signal</keyword>
<dbReference type="Pfam" id="PF00481">
    <property type="entry name" value="PP2C"/>
    <property type="match status" value="1"/>
</dbReference>
<dbReference type="InterPro" id="IPR036457">
    <property type="entry name" value="PPM-type-like_dom_sf"/>
</dbReference>